<protein>
    <recommendedName>
        <fullName evidence="4">Ribbon-helix-helix protein, CopG family</fullName>
    </recommendedName>
</protein>
<dbReference type="Proteomes" id="UP000509346">
    <property type="component" value="Chromosome"/>
</dbReference>
<dbReference type="InterPro" id="IPR013321">
    <property type="entry name" value="Arc_rbn_hlx_hlx"/>
</dbReference>
<feature type="compositionally biased region" description="Low complexity" evidence="1">
    <location>
        <begin position="90"/>
        <end position="114"/>
    </location>
</feature>
<dbReference type="OrthoDB" id="189973at2157"/>
<dbReference type="RefSeq" id="WP_179922571.1">
    <property type="nucleotide sequence ID" value="NZ_CP058909.1"/>
</dbReference>
<dbReference type="CDD" id="cd22231">
    <property type="entry name" value="RHH_NikR_HicB-like"/>
    <property type="match status" value="1"/>
</dbReference>
<reference evidence="2 3" key="1">
    <citation type="submission" date="2020-07" db="EMBL/GenBank/DDBJ databases">
        <title>Halosimplex litoreum sp. nov. and Halosimplex rubrum sp. nov., isolated from different salt environments.</title>
        <authorList>
            <person name="Cui H."/>
        </authorList>
    </citation>
    <scope>NUCLEOTIDE SEQUENCE [LARGE SCALE GENOMIC DNA]</scope>
    <source>
        <strain evidence="2 3">R2</strain>
    </source>
</reference>
<evidence type="ECO:0000313" key="3">
    <source>
        <dbReference type="Proteomes" id="UP000509346"/>
    </source>
</evidence>
<dbReference type="SUPFAM" id="SSF47598">
    <property type="entry name" value="Ribbon-helix-helix"/>
    <property type="match status" value="1"/>
</dbReference>
<accession>A0A7D5P6P9</accession>
<evidence type="ECO:0000313" key="2">
    <source>
        <dbReference type="EMBL" id="QLH82103.1"/>
    </source>
</evidence>
<dbReference type="GeneID" id="56083131"/>
<evidence type="ECO:0008006" key="4">
    <source>
        <dbReference type="Google" id="ProtNLM"/>
    </source>
</evidence>
<proteinExistence type="predicted"/>
<gene>
    <name evidence="2" type="ORF">HZS54_11040</name>
</gene>
<feature type="compositionally biased region" description="Acidic residues" evidence="1">
    <location>
        <begin position="132"/>
        <end position="143"/>
    </location>
</feature>
<dbReference type="KEGG" id="hpel:HZS54_11040"/>
<dbReference type="EMBL" id="CP058909">
    <property type="protein sequence ID" value="QLH82103.1"/>
    <property type="molecule type" value="Genomic_DNA"/>
</dbReference>
<dbReference type="GO" id="GO:0006355">
    <property type="term" value="P:regulation of DNA-templated transcription"/>
    <property type="evidence" value="ECO:0007669"/>
    <property type="project" value="InterPro"/>
</dbReference>
<evidence type="ECO:0000256" key="1">
    <source>
        <dbReference type="SAM" id="MobiDB-lite"/>
    </source>
</evidence>
<feature type="compositionally biased region" description="Polar residues" evidence="1">
    <location>
        <begin position="44"/>
        <end position="55"/>
    </location>
</feature>
<name>A0A7D5P6P9_9EURY</name>
<organism evidence="2 3">
    <name type="scientific">Halosimplex pelagicum</name>
    <dbReference type="NCBI Taxonomy" id="869886"/>
    <lineage>
        <taxon>Archaea</taxon>
        <taxon>Methanobacteriati</taxon>
        <taxon>Methanobacteriota</taxon>
        <taxon>Stenosarchaea group</taxon>
        <taxon>Halobacteria</taxon>
        <taxon>Halobacteriales</taxon>
        <taxon>Haloarculaceae</taxon>
        <taxon>Halosimplex</taxon>
    </lineage>
</organism>
<sequence>MEPITLRLPTDLLEELDTESEEAGFSSRSEYVRHLLFNRPDLSQLATTDGSTATPETERVEELDQTVDELTERIELLTQRVTDLEGETASSDGDSSSSSPSSPVSSTPETPSTDGESPTGERSDGDAHSADSDTDLAEFESWLESDGPQSANARTVLLDAARILDEQGPLGASELRQQLFDQHPEAYDSAEALWASTVERLYDELPGFDRPEYGQYTFNRGDL</sequence>
<dbReference type="AlphaFoldDB" id="A0A7D5P6P9"/>
<feature type="compositionally biased region" description="Basic and acidic residues" evidence="1">
    <location>
        <begin position="119"/>
        <end position="131"/>
    </location>
</feature>
<feature type="region of interest" description="Disordered" evidence="1">
    <location>
        <begin position="38"/>
        <end position="151"/>
    </location>
</feature>
<keyword evidence="3" id="KW-1185">Reference proteome</keyword>
<dbReference type="Gene3D" id="1.10.1220.10">
    <property type="entry name" value="Met repressor-like"/>
    <property type="match status" value="1"/>
</dbReference>
<dbReference type="InterPro" id="IPR010985">
    <property type="entry name" value="Ribbon_hlx_hlx"/>
</dbReference>